<protein>
    <submittedName>
        <fullName evidence="4">Acyl-CoA dehydrogenase family protein</fullName>
    </submittedName>
</protein>
<dbReference type="SUPFAM" id="SSF47203">
    <property type="entry name" value="Acyl-CoA dehydrogenase C-terminal domain-like"/>
    <property type="match status" value="1"/>
</dbReference>
<dbReference type="Pfam" id="PF08028">
    <property type="entry name" value="Acyl-CoA_dh_2"/>
    <property type="match status" value="1"/>
</dbReference>
<dbReference type="InterPro" id="IPR009100">
    <property type="entry name" value="AcylCoA_DH/oxidase_NM_dom_sf"/>
</dbReference>
<sequence>MNDVAQRMLAEIRELSSDIASRAAQIEAERRLPADLVQTMRSIGVFRMYVPRSHGGLELDIESAMAVVSALSRIDSSIGWLAGIGSTAPLFATRLPRKVFDEMYRHGPDVIIAGAVQPTGTLEETADGWRGNGRWAFASGCMHADWMFGIGVVTANGNAAGGTNGAGGPPAMRGMMLPAGAWRIEDTWSVAGLEGTGSHHISLTNAPVPANHLFDHINGESCVAGPLYQAVGALLAPMGSAMMVGIAEGALDAIVALANTGRQQFRVATAMRDSEIFLHDLGRIEADLRATRALHDAQVRVLWQRALEGTLNDDALYAQAAQAAVWIARTCVQIGDACFALGGGAAIYDSSPLQRRLRDLHVAAQHAAVHPRHYVSAGKLLLKRG</sequence>
<dbReference type="Gene3D" id="1.20.140.10">
    <property type="entry name" value="Butyryl-CoA Dehydrogenase, subunit A, domain 3"/>
    <property type="match status" value="1"/>
</dbReference>
<dbReference type="Proteomes" id="UP000826462">
    <property type="component" value="Chromosome 2"/>
</dbReference>
<evidence type="ECO:0000256" key="1">
    <source>
        <dbReference type="ARBA" id="ARBA00023002"/>
    </source>
</evidence>
<dbReference type="EMBL" id="CP080096">
    <property type="protein sequence ID" value="QYD72280.1"/>
    <property type="molecule type" value="Genomic_DNA"/>
</dbReference>
<dbReference type="Gene3D" id="1.10.540.10">
    <property type="entry name" value="Acyl-CoA dehydrogenase/oxidase, N-terminal domain"/>
    <property type="match status" value="1"/>
</dbReference>
<evidence type="ECO:0000259" key="2">
    <source>
        <dbReference type="Pfam" id="PF02771"/>
    </source>
</evidence>
<evidence type="ECO:0000259" key="3">
    <source>
        <dbReference type="Pfam" id="PF08028"/>
    </source>
</evidence>
<evidence type="ECO:0000313" key="4">
    <source>
        <dbReference type="EMBL" id="QYD72280.1"/>
    </source>
</evidence>
<dbReference type="PANTHER" id="PTHR43884">
    <property type="entry name" value="ACYL-COA DEHYDROGENASE"/>
    <property type="match status" value="1"/>
</dbReference>
<dbReference type="InterPro" id="IPR013107">
    <property type="entry name" value="Acyl-CoA_DH_C"/>
</dbReference>
<organism evidence="4 5">
    <name type="scientific">Paraburkholderia edwinii</name>
    <dbReference type="NCBI Taxonomy" id="2861782"/>
    <lineage>
        <taxon>Bacteria</taxon>
        <taxon>Pseudomonadati</taxon>
        <taxon>Pseudomonadota</taxon>
        <taxon>Betaproteobacteria</taxon>
        <taxon>Burkholderiales</taxon>
        <taxon>Burkholderiaceae</taxon>
        <taxon>Paraburkholderia</taxon>
    </lineage>
</organism>
<dbReference type="PIRSF" id="PIRSF016578">
    <property type="entry name" value="HsaA"/>
    <property type="match status" value="1"/>
</dbReference>
<dbReference type="InterPro" id="IPR036250">
    <property type="entry name" value="AcylCo_DH-like_C"/>
</dbReference>
<dbReference type="Pfam" id="PF02771">
    <property type="entry name" value="Acyl-CoA_dh_N"/>
    <property type="match status" value="1"/>
</dbReference>
<feature type="domain" description="Acyl-CoA dehydrogenase/oxidase N-terminal" evidence="2">
    <location>
        <begin position="11"/>
        <end position="86"/>
    </location>
</feature>
<dbReference type="InterPro" id="IPR013786">
    <property type="entry name" value="AcylCoA_DH/ox_N"/>
</dbReference>
<name>A0ABX8UZJ9_9BURK</name>
<proteinExistence type="predicted"/>
<dbReference type="Gene3D" id="2.40.110.10">
    <property type="entry name" value="Butyryl-CoA Dehydrogenase, subunit A, domain 2"/>
    <property type="match status" value="1"/>
</dbReference>
<gene>
    <name evidence="4" type="ORF">KZJ38_35690</name>
</gene>
<dbReference type="InterPro" id="IPR037069">
    <property type="entry name" value="AcylCoA_DH/ox_N_sf"/>
</dbReference>
<evidence type="ECO:0000313" key="5">
    <source>
        <dbReference type="Proteomes" id="UP000826462"/>
    </source>
</evidence>
<accession>A0ABX8UZJ9</accession>
<dbReference type="PANTHER" id="PTHR43884:SF12">
    <property type="entry name" value="ISOVALERYL-COA DEHYDROGENASE, MITOCHONDRIAL-RELATED"/>
    <property type="match status" value="1"/>
</dbReference>
<reference evidence="4 5" key="1">
    <citation type="submission" date="2021-07" db="EMBL/GenBank/DDBJ databases">
        <title>Paraburkholderia edwinii protects Aspergillus sp. from phenazines by acting as a toxin sponge.</title>
        <authorList>
            <person name="Dahlstrom K.M."/>
            <person name="Newman D.K."/>
        </authorList>
    </citation>
    <scope>NUCLEOTIDE SEQUENCE [LARGE SCALE GENOMIC DNA]</scope>
    <source>
        <strain evidence="4 5">Pe01</strain>
    </source>
</reference>
<feature type="domain" description="Acyl-CoA dehydrogenase C-terminal" evidence="3">
    <location>
        <begin position="240"/>
        <end position="370"/>
    </location>
</feature>
<keyword evidence="1" id="KW-0560">Oxidoreductase</keyword>
<dbReference type="RefSeq" id="WP_219801708.1">
    <property type="nucleotide sequence ID" value="NZ_CP080096.1"/>
</dbReference>
<keyword evidence="5" id="KW-1185">Reference proteome</keyword>
<dbReference type="InterPro" id="IPR046373">
    <property type="entry name" value="Acyl-CoA_Oxase/DH_mid-dom_sf"/>
</dbReference>
<dbReference type="SUPFAM" id="SSF56645">
    <property type="entry name" value="Acyl-CoA dehydrogenase NM domain-like"/>
    <property type="match status" value="1"/>
</dbReference>